<accession>X1B4C7</accession>
<feature type="non-terminal residue" evidence="1">
    <location>
        <position position="105"/>
    </location>
</feature>
<sequence>MRASYTLLVEDELQKEIKAATVRINSDLDVNNSNQTCRKFLEVALVLIAGSEFETAKNVLMSRMSGSKVTITLGSEANYLLGVVHTNLGETNEAYAAFIRAARHG</sequence>
<gene>
    <name evidence="1" type="ORF">S01H4_10672</name>
</gene>
<dbReference type="EMBL" id="BART01004139">
    <property type="protein sequence ID" value="GAG66881.1"/>
    <property type="molecule type" value="Genomic_DNA"/>
</dbReference>
<proteinExistence type="predicted"/>
<protein>
    <submittedName>
        <fullName evidence="1">Uncharacterized protein</fullName>
    </submittedName>
</protein>
<comment type="caution">
    <text evidence="1">The sequence shown here is derived from an EMBL/GenBank/DDBJ whole genome shotgun (WGS) entry which is preliminary data.</text>
</comment>
<evidence type="ECO:0000313" key="1">
    <source>
        <dbReference type="EMBL" id="GAG66881.1"/>
    </source>
</evidence>
<dbReference type="AlphaFoldDB" id="X1B4C7"/>
<organism evidence="1">
    <name type="scientific">marine sediment metagenome</name>
    <dbReference type="NCBI Taxonomy" id="412755"/>
    <lineage>
        <taxon>unclassified sequences</taxon>
        <taxon>metagenomes</taxon>
        <taxon>ecological metagenomes</taxon>
    </lineage>
</organism>
<name>X1B4C7_9ZZZZ</name>
<reference evidence="1" key="1">
    <citation type="journal article" date="2014" name="Front. Microbiol.">
        <title>High frequency of phylogenetically diverse reductive dehalogenase-homologous genes in deep subseafloor sedimentary metagenomes.</title>
        <authorList>
            <person name="Kawai M."/>
            <person name="Futagami T."/>
            <person name="Toyoda A."/>
            <person name="Takaki Y."/>
            <person name="Nishi S."/>
            <person name="Hori S."/>
            <person name="Arai W."/>
            <person name="Tsubouchi T."/>
            <person name="Morono Y."/>
            <person name="Uchiyama I."/>
            <person name="Ito T."/>
            <person name="Fujiyama A."/>
            <person name="Inagaki F."/>
            <person name="Takami H."/>
        </authorList>
    </citation>
    <scope>NUCLEOTIDE SEQUENCE</scope>
    <source>
        <strain evidence="1">Expedition CK06-06</strain>
    </source>
</reference>